<dbReference type="VEuPathDB" id="TriTrypDB:TCDM_01628"/>
<feature type="signal peptide" evidence="2">
    <location>
        <begin position="1"/>
        <end position="21"/>
    </location>
</feature>
<feature type="chain" id="PRO_5016166528" evidence="2">
    <location>
        <begin position="22"/>
        <end position="181"/>
    </location>
</feature>
<dbReference type="VEuPathDB" id="TriTrypDB:BCY84_14539"/>
<dbReference type="GO" id="GO:0045047">
    <property type="term" value="P:protein targeting to ER"/>
    <property type="evidence" value="ECO:0007669"/>
    <property type="project" value="InterPro"/>
</dbReference>
<dbReference type="VEuPathDB" id="TriTrypDB:C3747_1g412"/>
<dbReference type="VEuPathDB" id="TriTrypDB:TcYC6_0072140"/>
<evidence type="ECO:0000313" key="3">
    <source>
        <dbReference type="EMBL" id="PWV22221.1"/>
    </source>
</evidence>
<comment type="caution">
    <text evidence="3">The sequence shown here is derived from an EMBL/GenBank/DDBJ whole genome shotgun (WGS) entry which is preliminary data.</text>
</comment>
<sequence length="181" mass="21012">MNPLLPVILLLVNWSIDSTDPEVRQTVSQLFILVHVALFAVVIFLFVRIWLRNDTRALQVKKAHSNELQQMTVAGYDFYEWRSLFFTKLLLVVAVGHFVASRWGTPFPLLLQCTTNPFTVWRSPLFQLHVLGRQEEGKLLRPWKEESTLPEWLQRGWRQFGADEEAAAAGSPTPRNRRRKS</sequence>
<accession>A0A2V2XN34</accession>
<dbReference type="VEuPathDB" id="TriTrypDB:C4B63_2g377"/>
<dbReference type="SMR" id="A0A2V2XN34"/>
<dbReference type="VEuPathDB" id="TriTrypDB:TcCLB.510431.230"/>
<reference evidence="3 4" key="1">
    <citation type="journal article" date="2018" name="Microb. Genom.">
        <title>Expanding an expanded genome: long-read sequencing of Trypanosoma cruzi.</title>
        <authorList>
            <person name="Berna L."/>
            <person name="Rodriguez M."/>
            <person name="Chiribao M.L."/>
            <person name="Parodi-Talice A."/>
            <person name="Pita S."/>
            <person name="Rijo G."/>
            <person name="Alvarez-Valin F."/>
            <person name="Robello C."/>
        </authorList>
    </citation>
    <scope>NUCLEOTIDE SEQUENCE [LARGE SCALE GENOMIC DNA]</scope>
    <source>
        <strain evidence="3 4">TCC</strain>
    </source>
</reference>
<evidence type="ECO:0000313" key="4">
    <source>
        <dbReference type="Proteomes" id="UP000246078"/>
    </source>
</evidence>
<dbReference type="OMA" id="LFRIYAK"/>
<dbReference type="GO" id="GO:0005739">
    <property type="term" value="C:mitochondrion"/>
    <property type="evidence" value="ECO:0007669"/>
    <property type="project" value="TreeGrafter"/>
</dbReference>
<keyword evidence="1" id="KW-1133">Transmembrane helix</keyword>
<dbReference type="VEuPathDB" id="TriTrypDB:TcBrA4_0059340"/>
<dbReference type="PANTHER" id="PTHR28112">
    <property type="entry name" value="SRP-INDEPENDENT TARGETING PROTEIN 3"/>
    <property type="match status" value="1"/>
</dbReference>
<dbReference type="Proteomes" id="UP000246078">
    <property type="component" value="Unassembled WGS sequence"/>
</dbReference>
<evidence type="ECO:0000256" key="2">
    <source>
        <dbReference type="SAM" id="SignalP"/>
    </source>
</evidence>
<dbReference type="GO" id="GO:0005783">
    <property type="term" value="C:endoplasmic reticulum"/>
    <property type="evidence" value="ECO:0007669"/>
    <property type="project" value="InterPro"/>
</dbReference>
<dbReference type="VEuPathDB" id="TriTrypDB:TcCL_ESM00407"/>
<dbReference type="EMBL" id="PRFC01000001">
    <property type="protein sequence ID" value="PWV22221.1"/>
    <property type="molecule type" value="Genomic_DNA"/>
</dbReference>
<keyword evidence="1" id="KW-0812">Transmembrane</keyword>
<dbReference type="VEuPathDB" id="TriTrypDB:TcG_07350"/>
<protein>
    <submittedName>
        <fullName evidence="3">Uncharacterized protein</fullName>
    </submittedName>
</protein>
<gene>
    <name evidence="3" type="ORF">C3747_1g412</name>
</gene>
<dbReference type="Pfam" id="PF10032">
    <property type="entry name" value="Pho88"/>
    <property type="match status" value="1"/>
</dbReference>
<keyword evidence="2" id="KW-0732">Signal</keyword>
<evidence type="ECO:0000256" key="1">
    <source>
        <dbReference type="SAM" id="Phobius"/>
    </source>
</evidence>
<dbReference type="PANTHER" id="PTHR28112:SF1">
    <property type="entry name" value="SRP-INDEPENDENT TARGETING PROTEIN 3"/>
    <property type="match status" value="1"/>
</dbReference>
<name>A0A2V2XN34_TRYCR</name>
<proteinExistence type="predicted"/>
<dbReference type="OrthoDB" id="18139at2759"/>
<keyword evidence="1" id="KW-0472">Membrane</keyword>
<dbReference type="InterPro" id="IPR012098">
    <property type="entry name" value="SND3_fun"/>
</dbReference>
<feature type="transmembrane region" description="Helical" evidence="1">
    <location>
        <begin position="28"/>
        <end position="51"/>
    </location>
</feature>
<dbReference type="AlphaFoldDB" id="A0A2V2XN34"/>
<organism evidence="3 4">
    <name type="scientific">Trypanosoma cruzi</name>
    <dbReference type="NCBI Taxonomy" id="5693"/>
    <lineage>
        <taxon>Eukaryota</taxon>
        <taxon>Discoba</taxon>
        <taxon>Euglenozoa</taxon>
        <taxon>Kinetoplastea</taxon>
        <taxon>Metakinetoplastina</taxon>
        <taxon>Trypanosomatida</taxon>
        <taxon>Trypanosomatidae</taxon>
        <taxon>Trypanosoma</taxon>
        <taxon>Schizotrypanum</taxon>
    </lineage>
</organism>